<evidence type="ECO:0000313" key="4">
    <source>
        <dbReference type="EMBL" id="TCC92040.1"/>
    </source>
</evidence>
<dbReference type="InterPro" id="IPR011006">
    <property type="entry name" value="CheY-like_superfamily"/>
</dbReference>
<feature type="domain" description="Response regulatory" evidence="3">
    <location>
        <begin position="4"/>
        <end position="118"/>
    </location>
</feature>
<sequence length="119" mass="13205">MNKIIYIVEDNDDIRELVEYLLEIEGYKVSGFPNATTFNAEIKNSTPDAVVLDIMLPDGNGIDICNKLKSTIATENIPVLLMSANTNIAIISSQSKADDFISKPFDIDDLVSRVRKLLN</sequence>
<dbReference type="Gene3D" id="3.40.50.2300">
    <property type="match status" value="1"/>
</dbReference>
<comment type="caution">
    <text evidence="4">The sequence shown here is derived from an EMBL/GenBank/DDBJ whole genome shotgun (WGS) entry which is preliminary data.</text>
</comment>
<evidence type="ECO:0000259" key="3">
    <source>
        <dbReference type="PROSITE" id="PS50110"/>
    </source>
</evidence>
<feature type="modified residue" description="4-aspartylphosphate" evidence="2">
    <location>
        <position position="53"/>
    </location>
</feature>
<dbReference type="Pfam" id="PF00072">
    <property type="entry name" value="Response_reg"/>
    <property type="match status" value="1"/>
</dbReference>
<dbReference type="InterPro" id="IPR050595">
    <property type="entry name" value="Bact_response_regulator"/>
</dbReference>
<dbReference type="PANTHER" id="PTHR44591:SF3">
    <property type="entry name" value="RESPONSE REGULATORY DOMAIN-CONTAINING PROTEIN"/>
    <property type="match status" value="1"/>
</dbReference>
<evidence type="ECO:0000256" key="2">
    <source>
        <dbReference type="PROSITE-ProRule" id="PRU00169"/>
    </source>
</evidence>
<dbReference type="SUPFAM" id="SSF52172">
    <property type="entry name" value="CheY-like"/>
    <property type="match status" value="1"/>
</dbReference>
<accession>A0A4R0MXR6</accession>
<dbReference type="AlphaFoldDB" id="A0A4R0MXR6"/>
<evidence type="ECO:0000313" key="5">
    <source>
        <dbReference type="Proteomes" id="UP000292884"/>
    </source>
</evidence>
<dbReference type="GO" id="GO:0000160">
    <property type="term" value="P:phosphorelay signal transduction system"/>
    <property type="evidence" value="ECO:0007669"/>
    <property type="project" value="InterPro"/>
</dbReference>
<name>A0A4R0MXR6_9SPHI</name>
<dbReference type="Proteomes" id="UP000292884">
    <property type="component" value="Unassembled WGS sequence"/>
</dbReference>
<dbReference type="EMBL" id="SJSK01000002">
    <property type="protein sequence ID" value="TCC92040.1"/>
    <property type="molecule type" value="Genomic_DNA"/>
</dbReference>
<keyword evidence="1 2" id="KW-0597">Phosphoprotein</keyword>
<gene>
    <name evidence="4" type="ORF">EZ428_09915</name>
</gene>
<reference evidence="4 5" key="1">
    <citation type="submission" date="2019-02" db="EMBL/GenBank/DDBJ databases">
        <title>Pedobacter sp. RP-1-13 sp. nov., isolated from Arctic soil.</title>
        <authorList>
            <person name="Dahal R.H."/>
        </authorList>
    </citation>
    <scope>NUCLEOTIDE SEQUENCE [LARGE SCALE GENOMIC DNA]</scope>
    <source>
        <strain evidence="4 5">RP-1-13</strain>
    </source>
</reference>
<evidence type="ECO:0000256" key="1">
    <source>
        <dbReference type="ARBA" id="ARBA00022553"/>
    </source>
</evidence>
<dbReference type="PROSITE" id="PS50110">
    <property type="entry name" value="RESPONSE_REGULATORY"/>
    <property type="match status" value="1"/>
</dbReference>
<dbReference type="PANTHER" id="PTHR44591">
    <property type="entry name" value="STRESS RESPONSE REGULATOR PROTEIN 1"/>
    <property type="match status" value="1"/>
</dbReference>
<proteinExistence type="predicted"/>
<dbReference type="InterPro" id="IPR001789">
    <property type="entry name" value="Sig_transdc_resp-reg_receiver"/>
</dbReference>
<protein>
    <submittedName>
        <fullName evidence="4">Response regulator transcription factor</fullName>
    </submittedName>
</protein>
<dbReference type="SMART" id="SM00448">
    <property type="entry name" value="REC"/>
    <property type="match status" value="1"/>
</dbReference>
<dbReference type="OrthoDB" id="5432534at2"/>
<dbReference type="RefSeq" id="WP_131552981.1">
    <property type="nucleotide sequence ID" value="NZ_SJSK01000002.1"/>
</dbReference>
<keyword evidence="5" id="KW-1185">Reference proteome</keyword>
<organism evidence="4 5">
    <name type="scientific">Pedobacter frigiditerrae</name>
    <dbReference type="NCBI Taxonomy" id="2530452"/>
    <lineage>
        <taxon>Bacteria</taxon>
        <taxon>Pseudomonadati</taxon>
        <taxon>Bacteroidota</taxon>
        <taxon>Sphingobacteriia</taxon>
        <taxon>Sphingobacteriales</taxon>
        <taxon>Sphingobacteriaceae</taxon>
        <taxon>Pedobacter</taxon>
    </lineage>
</organism>